<evidence type="ECO:0000256" key="2">
    <source>
        <dbReference type="ARBA" id="ARBA00008779"/>
    </source>
</evidence>
<keyword evidence="6" id="KW-0106">Calcium</keyword>
<dbReference type="InterPro" id="IPR017850">
    <property type="entry name" value="Alkaline_phosphatase_core_sf"/>
</dbReference>
<keyword evidence="9" id="KW-1185">Reference proteome</keyword>
<keyword evidence="4" id="KW-0732">Signal</keyword>
<dbReference type="Gene3D" id="3.40.720.10">
    <property type="entry name" value="Alkaline Phosphatase, subunit A"/>
    <property type="match status" value="1"/>
</dbReference>
<dbReference type="PROSITE" id="PS00149">
    <property type="entry name" value="SULFATASE_2"/>
    <property type="match status" value="1"/>
</dbReference>
<evidence type="ECO:0000256" key="6">
    <source>
        <dbReference type="ARBA" id="ARBA00022837"/>
    </source>
</evidence>
<dbReference type="AlphaFoldDB" id="A0A368JLE5"/>
<protein>
    <submittedName>
        <fullName evidence="8">DUF4976 domain-containing protein</fullName>
    </submittedName>
</protein>
<dbReference type="GO" id="GO:0046872">
    <property type="term" value="F:metal ion binding"/>
    <property type="evidence" value="ECO:0007669"/>
    <property type="project" value="UniProtKB-KW"/>
</dbReference>
<comment type="similarity">
    <text evidence="2">Belongs to the sulfatase family.</text>
</comment>
<dbReference type="RefSeq" id="WP_114408229.1">
    <property type="nucleotide sequence ID" value="NZ_QOWE01000019.1"/>
</dbReference>
<reference evidence="8 9" key="1">
    <citation type="submission" date="2018-07" db="EMBL/GenBank/DDBJ databases">
        <title>Genome analysis of Larkinella rosea.</title>
        <authorList>
            <person name="Zhou Z."/>
            <person name="Wang G."/>
        </authorList>
    </citation>
    <scope>NUCLEOTIDE SEQUENCE [LARGE SCALE GENOMIC DNA]</scope>
    <source>
        <strain evidence="9">zzj9</strain>
    </source>
</reference>
<name>A0A368JLE5_9BACT</name>
<comment type="caution">
    <text evidence="8">The sequence shown here is derived from an EMBL/GenBank/DDBJ whole genome shotgun (WGS) entry which is preliminary data.</text>
</comment>
<dbReference type="PANTHER" id="PTHR42693:SF42">
    <property type="entry name" value="ARYLSULFATASE G"/>
    <property type="match status" value="1"/>
</dbReference>
<evidence type="ECO:0000313" key="9">
    <source>
        <dbReference type="Proteomes" id="UP000253383"/>
    </source>
</evidence>
<dbReference type="SUPFAM" id="SSF53649">
    <property type="entry name" value="Alkaline phosphatase-like"/>
    <property type="match status" value="1"/>
</dbReference>
<dbReference type="Gene3D" id="3.30.1120.10">
    <property type="match status" value="1"/>
</dbReference>
<dbReference type="Pfam" id="PF00884">
    <property type="entry name" value="Sulfatase"/>
    <property type="match status" value="1"/>
</dbReference>
<dbReference type="EMBL" id="QOWE01000019">
    <property type="protein sequence ID" value="RCR67494.1"/>
    <property type="molecule type" value="Genomic_DNA"/>
</dbReference>
<evidence type="ECO:0000256" key="4">
    <source>
        <dbReference type="ARBA" id="ARBA00022729"/>
    </source>
</evidence>
<dbReference type="PROSITE" id="PS00523">
    <property type="entry name" value="SULFATASE_1"/>
    <property type="match status" value="1"/>
</dbReference>
<dbReference type="OrthoDB" id="9764377at2"/>
<dbReference type="CDD" id="cd16144">
    <property type="entry name" value="ARS_like"/>
    <property type="match status" value="1"/>
</dbReference>
<evidence type="ECO:0000256" key="1">
    <source>
        <dbReference type="ARBA" id="ARBA00001913"/>
    </source>
</evidence>
<dbReference type="PANTHER" id="PTHR42693">
    <property type="entry name" value="ARYLSULFATASE FAMILY MEMBER"/>
    <property type="match status" value="1"/>
</dbReference>
<accession>A0A368JLE5</accession>
<evidence type="ECO:0000256" key="3">
    <source>
        <dbReference type="ARBA" id="ARBA00022723"/>
    </source>
</evidence>
<comment type="cofactor">
    <cofactor evidence="1">
        <name>Ca(2+)</name>
        <dbReference type="ChEBI" id="CHEBI:29108"/>
    </cofactor>
</comment>
<gene>
    <name evidence="8" type="ORF">DUE52_22090</name>
</gene>
<proteinExistence type="inferred from homology"/>
<evidence type="ECO:0000313" key="8">
    <source>
        <dbReference type="EMBL" id="RCR67494.1"/>
    </source>
</evidence>
<evidence type="ECO:0000256" key="5">
    <source>
        <dbReference type="ARBA" id="ARBA00022801"/>
    </source>
</evidence>
<keyword evidence="3" id="KW-0479">Metal-binding</keyword>
<dbReference type="InterPro" id="IPR024607">
    <property type="entry name" value="Sulfatase_CS"/>
</dbReference>
<feature type="domain" description="Sulfatase N-terminal" evidence="7">
    <location>
        <begin position="25"/>
        <end position="355"/>
    </location>
</feature>
<sequence length="474" mass="53363">MQIPVLILFFLGLSMVGFGQRSVQPNIVFILADDLGWKDLSCYGNSFHETPYLDKLAQNGVRFTQAYAACPVCSPTRASIMTGKYPARLRLTNYIAGSRVDKASPVIPPKWEAQLEAGETTLAELLKSKGYATGMVGKWHLHSKEAGKLQTQGPWSQGFDYSRMIGKNGLDYYNYSILKDSPQQTDYEDNGTTYLTDKLTDYGVEFIRQNAQQPFFLYLAYSAPHILMIPRADKLGKYMQKYDKFGGKYNPNYGAMLESLDDGVGRIMQTLKEQGLLANTIVIFTSDNGGLGMPEQGPTPTSNEPLRKWKGHVYEGGTRVPAIVSWEGKIPKGVVSDTYYSSIDYLPTLCELTGITSLPAKVDGKSQWALFKEPEKARISQRPLFWHYPHFSNQMGRPAGAVRVGDYKLVELYETHKLELYNLKEDIAEARDLSDLMPERTRQMHQLLADWRNQIKAQMPLPNPAYGQAKSEKN</sequence>
<dbReference type="InterPro" id="IPR000917">
    <property type="entry name" value="Sulfatase_N"/>
</dbReference>
<dbReference type="Proteomes" id="UP000253383">
    <property type="component" value="Unassembled WGS sequence"/>
</dbReference>
<keyword evidence="5" id="KW-0378">Hydrolase</keyword>
<dbReference type="GO" id="GO:0004065">
    <property type="term" value="F:arylsulfatase activity"/>
    <property type="evidence" value="ECO:0007669"/>
    <property type="project" value="TreeGrafter"/>
</dbReference>
<organism evidence="8 9">
    <name type="scientific">Larkinella punicea</name>
    <dbReference type="NCBI Taxonomy" id="2315727"/>
    <lineage>
        <taxon>Bacteria</taxon>
        <taxon>Pseudomonadati</taxon>
        <taxon>Bacteroidota</taxon>
        <taxon>Cytophagia</taxon>
        <taxon>Cytophagales</taxon>
        <taxon>Spirosomataceae</taxon>
        <taxon>Larkinella</taxon>
    </lineage>
</organism>
<dbReference type="InterPro" id="IPR050738">
    <property type="entry name" value="Sulfatase"/>
</dbReference>
<evidence type="ECO:0000259" key="7">
    <source>
        <dbReference type="Pfam" id="PF00884"/>
    </source>
</evidence>